<accession>A0A2X0M8M5</accession>
<feature type="region of interest" description="Disordered" evidence="1">
    <location>
        <begin position="164"/>
        <end position="183"/>
    </location>
</feature>
<reference evidence="2 3" key="1">
    <citation type="submission" date="2016-11" db="EMBL/GenBank/DDBJ databases">
        <authorList>
            <person name="Jaros S."/>
            <person name="Januszkiewicz K."/>
            <person name="Wedrychowicz H."/>
        </authorList>
    </citation>
    <scope>NUCLEOTIDE SEQUENCE [LARGE SCALE GENOMIC DNA]</scope>
</reference>
<feature type="compositionally biased region" description="Polar residues" evidence="1">
    <location>
        <begin position="19"/>
        <end position="31"/>
    </location>
</feature>
<feature type="region of interest" description="Disordered" evidence="1">
    <location>
        <begin position="709"/>
        <end position="737"/>
    </location>
</feature>
<feature type="region of interest" description="Disordered" evidence="1">
    <location>
        <begin position="860"/>
        <end position="888"/>
    </location>
</feature>
<gene>
    <name evidence="2" type="primary">BQ5605_C001g00788</name>
    <name evidence="2" type="ORF">BQ5605_C001G00788</name>
</gene>
<feature type="region of interest" description="Disordered" evidence="1">
    <location>
        <begin position="284"/>
        <end position="349"/>
    </location>
</feature>
<feature type="compositionally biased region" description="Polar residues" evidence="1">
    <location>
        <begin position="295"/>
        <end position="315"/>
    </location>
</feature>
<evidence type="ECO:0000256" key="1">
    <source>
        <dbReference type="SAM" id="MobiDB-lite"/>
    </source>
</evidence>
<feature type="region of interest" description="Disordered" evidence="1">
    <location>
        <begin position="19"/>
        <end position="42"/>
    </location>
</feature>
<dbReference type="AlphaFoldDB" id="A0A2X0M8M5"/>
<evidence type="ECO:0000313" key="3">
    <source>
        <dbReference type="Proteomes" id="UP000249464"/>
    </source>
</evidence>
<feature type="region of interest" description="Disordered" evidence="1">
    <location>
        <begin position="507"/>
        <end position="572"/>
    </location>
</feature>
<dbReference type="Proteomes" id="UP000249464">
    <property type="component" value="Unassembled WGS sequence"/>
</dbReference>
<feature type="compositionally biased region" description="Polar residues" evidence="1">
    <location>
        <begin position="558"/>
        <end position="571"/>
    </location>
</feature>
<name>A0A2X0M8M5_9BASI</name>
<sequence>MPASGLSISLHHTPIFASSQWTPRSPTSLKSPTKHREPTLSSKGGLAISCNIDHDGALYWPMSGDISQDLAPGVSWDKDEASSVRLRKKPEDFVPAFDSATSLSSRIDSVLDVYADMYGDFDEEEGDEEDPSHHVDIYEHYTARTPTIDLDAEAAMRTPEIARDRPMQRTSQVISSPASSVRPPVTTTLISLEDYQPLDNAQTRPWDERGKTGLYGGGGRGADDHETGWVGAPVAGAGVVAPHCAIEEDLRYDDEEDDEEDYSDHMHYDDEDEEEDYDQYINHTSSATARDGPRSSLSTPSGRHASLSSMGMNSLRQASVSSNRRASSKSGRSVRQSSEVSNESGGYLDYRLSGSISESISAARRRHMSQQDKSAPAAEAIRKLSPLSNPVVRATSPSSDAASKVDLLDAKSAKPVCPVSEEKRKVPIAKIPETLIPLKTRPLDTDTKSNGTAKGGKSSFRWGIRSKKAPVISNPILPDGFVESLGMETFELTPGCAAPNHRGNGVGIGAGNKSSSPGKPLLASFVPLPGSKANKGPAPRSRKVPGSTSGPVRVGSPILQSSSFEGVSTEDTATRMPMLRRPVSPTPVSPVGPQVDPVPAPLITVVNGRPSMGAMRQSDVSAELSDTFHRLSRNSELSYTPSKSSSMDEAERARRAYFDGLRRNAHEEVSANTNTSIAFNSTLHAVVDTSQSPTPILNARAGEKTFTNPWGAGTAATQQRTFSSPSQASTSGTQYFSTPQASIGSFESAPAPASTWIASERITHRNSEGSIYSTDGDANGTDANNRASAYSGYSYGSYYDQTPASEIPAVPIVPIAPLKFVKRTDSPAQAMDHGTSGPPFDARGPSKVSFKVPFTNETFHNTPAQMAGPPQWRTAPQIGTTGFRNPFG</sequence>
<protein>
    <submittedName>
        <fullName evidence="2">BQ5605_C001g00788 protein</fullName>
    </submittedName>
</protein>
<feature type="compositionally biased region" description="Polar residues" evidence="1">
    <location>
        <begin position="168"/>
        <end position="183"/>
    </location>
</feature>
<feature type="region of interest" description="Disordered" evidence="1">
    <location>
        <begin position="361"/>
        <end position="382"/>
    </location>
</feature>
<dbReference type="EMBL" id="FQNC01000043">
    <property type="protein sequence ID" value="SGY49538.1"/>
    <property type="molecule type" value="Genomic_DNA"/>
</dbReference>
<feature type="region of interest" description="Disordered" evidence="1">
    <location>
        <begin position="199"/>
        <end position="222"/>
    </location>
</feature>
<feature type="compositionally biased region" description="Polar residues" evidence="1">
    <location>
        <begin position="715"/>
        <end position="737"/>
    </location>
</feature>
<proteinExistence type="predicted"/>
<feature type="compositionally biased region" description="Low complexity" evidence="1">
    <location>
        <begin position="316"/>
        <end position="338"/>
    </location>
</feature>
<feature type="compositionally biased region" description="Polar residues" evidence="1">
    <location>
        <begin position="877"/>
        <end position="888"/>
    </location>
</feature>
<organism evidence="2 3">
    <name type="scientific">Microbotryum silenes-dioicae</name>
    <dbReference type="NCBI Taxonomy" id="796604"/>
    <lineage>
        <taxon>Eukaryota</taxon>
        <taxon>Fungi</taxon>
        <taxon>Dikarya</taxon>
        <taxon>Basidiomycota</taxon>
        <taxon>Pucciniomycotina</taxon>
        <taxon>Microbotryomycetes</taxon>
        <taxon>Microbotryales</taxon>
        <taxon>Microbotryaceae</taxon>
        <taxon>Microbotryum</taxon>
    </lineage>
</organism>
<keyword evidence="3" id="KW-1185">Reference proteome</keyword>
<evidence type="ECO:0000313" key="2">
    <source>
        <dbReference type="EMBL" id="SGY49538.1"/>
    </source>
</evidence>